<dbReference type="PANTHER" id="PTHR22946">
    <property type="entry name" value="DIENELACTONE HYDROLASE DOMAIN-CONTAINING PROTEIN-RELATED"/>
    <property type="match status" value="1"/>
</dbReference>
<evidence type="ECO:0000313" key="5">
    <source>
        <dbReference type="Proteomes" id="UP000824037"/>
    </source>
</evidence>
<dbReference type="EMBL" id="DXBY01000111">
    <property type="protein sequence ID" value="HIZ35436.1"/>
    <property type="molecule type" value="Genomic_DNA"/>
</dbReference>
<dbReference type="InterPro" id="IPR050261">
    <property type="entry name" value="FrsA_esterase"/>
</dbReference>
<accession>A0A9D2J3N2</accession>
<dbReference type="InterPro" id="IPR029058">
    <property type="entry name" value="AB_hydrolase_fold"/>
</dbReference>
<name>A0A9D2J3N2_9MICO</name>
<keyword evidence="2" id="KW-0378">Hydrolase</keyword>
<dbReference type="GO" id="GO:0052689">
    <property type="term" value="F:carboxylic ester hydrolase activity"/>
    <property type="evidence" value="ECO:0007669"/>
    <property type="project" value="UniProtKB-ARBA"/>
</dbReference>
<organism evidence="4 5">
    <name type="scientific">Candidatus Ruania gallistercoris</name>
    <dbReference type="NCBI Taxonomy" id="2838746"/>
    <lineage>
        <taxon>Bacteria</taxon>
        <taxon>Bacillati</taxon>
        <taxon>Actinomycetota</taxon>
        <taxon>Actinomycetes</taxon>
        <taxon>Micrococcales</taxon>
        <taxon>Ruaniaceae</taxon>
        <taxon>Ruania</taxon>
    </lineage>
</organism>
<feature type="domain" description="Dienelactone hydrolase" evidence="3">
    <location>
        <begin position="102"/>
        <end position="194"/>
    </location>
</feature>
<dbReference type="Gene3D" id="3.40.50.1820">
    <property type="entry name" value="alpha/beta hydrolase"/>
    <property type="match status" value="1"/>
</dbReference>
<dbReference type="SUPFAM" id="SSF53474">
    <property type="entry name" value="alpha/beta-Hydrolases"/>
    <property type="match status" value="1"/>
</dbReference>
<comment type="caution">
    <text evidence="4">The sequence shown here is derived from an EMBL/GenBank/DDBJ whole genome shotgun (WGS) entry which is preliminary data.</text>
</comment>
<dbReference type="Pfam" id="PF01738">
    <property type="entry name" value="DLH"/>
    <property type="match status" value="1"/>
</dbReference>
<gene>
    <name evidence="4" type="ORF">H9815_06635</name>
</gene>
<evidence type="ECO:0000259" key="3">
    <source>
        <dbReference type="Pfam" id="PF01738"/>
    </source>
</evidence>
<protein>
    <submittedName>
        <fullName evidence="4">Prolyl oligopeptidase family serine peptidase</fullName>
    </submittedName>
</protein>
<reference evidence="4" key="2">
    <citation type="submission" date="2021-04" db="EMBL/GenBank/DDBJ databases">
        <authorList>
            <person name="Gilroy R."/>
        </authorList>
    </citation>
    <scope>NUCLEOTIDE SEQUENCE</scope>
    <source>
        <strain evidence="4">ChiGjej4B4-7305</strain>
    </source>
</reference>
<comment type="similarity">
    <text evidence="1">Belongs to the AB hydrolase superfamily.</text>
</comment>
<evidence type="ECO:0000313" key="4">
    <source>
        <dbReference type="EMBL" id="HIZ35436.1"/>
    </source>
</evidence>
<evidence type="ECO:0000256" key="2">
    <source>
        <dbReference type="ARBA" id="ARBA00022801"/>
    </source>
</evidence>
<evidence type="ECO:0000256" key="1">
    <source>
        <dbReference type="ARBA" id="ARBA00008645"/>
    </source>
</evidence>
<dbReference type="Proteomes" id="UP000824037">
    <property type="component" value="Unassembled WGS sequence"/>
</dbReference>
<reference evidence="4" key="1">
    <citation type="journal article" date="2021" name="PeerJ">
        <title>Extensive microbial diversity within the chicken gut microbiome revealed by metagenomics and culture.</title>
        <authorList>
            <person name="Gilroy R."/>
            <person name="Ravi A."/>
            <person name="Getino M."/>
            <person name="Pursley I."/>
            <person name="Horton D.L."/>
            <person name="Alikhan N.F."/>
            <person name="Baker D."/>
            <person name="Gharbi K."/>
            <person name="Hall N."/>
            <person name="Watson M."/>
            <person name="Adriaenssens E.M."/>
            <person name="Foster-Nyarko E."/>
            <person name="Jarju S."/>
            <person name="Secka A."/>
            <person name="Antonio M."/>
            <person name="Oren A."/>
            <person name="Chaudhuri R.R."/>
            <person name="La Ragione R."/>
            <person name="Hildebrand F."/>
            <person name="Pallen M.J."/>
        </authorList>
    </citation>
    <scope>NUCLEOTIDE SEQUENCE</scope>
    <source>
        <strain evidence="4">ChiGjej4B4-7305</strain>
    </source>
</reference>
<proteinExistence type="inferred from homology"/>
<dbReference type="AlphaFoldDB" id="A0A9D2J3N2"/>
<sequence>MATSPTLEEVREQMERVTGPFHPQRRPAELAVRVHEEVEADGYLRRLLSYQSEEGQWTPAYLLLPQAVVTGAATAPGVLALHPTDHTLGHRVVVGLGGRPGRDYGRRLVQAGYVVLAPAYPLMADYQVDLAALGYRSGTMKAIWDNVRGVDLLESLPEVRAGGVAAVGHSLGGHNALYTAVFDSRIQAVVTSCGFDSFSDYAGGDLSGWQQERYMPLLGGEAGVPFDFDDLLAGLAPRTVLVSAPQHDDNFRCASVRRLVDRARGGYAALGAAQHLMAVYPDCGHDFPPEIQDLAIQVLDRVLPVQAV</sequence>
<dbReference type="InterPro" id="IPR002925">
    <property type="entry name" value="Dienelactn_hydro"/>
</dbReference>
<dbReference type="PANTHER" id="PTHR22946:SF9">
    <property type="entry name" value="POLYKETIDE TRANSFERASE AF380"/>
    <property type="match status" value="1"/>
</dbReference>